<name>A0A8J4GA77_9CHLO</name>
<accession>A0A8J4GA77</accession>
<dbReference type="Proteomes" id="UP000722791">
    <property type="component" value="Unassembled WGS sequence"/>
</dbReference>
<feature type="compositionally biased region" description="Pro residues" evidence="1">
    <location>
        <begin position="158"/>
        <end position="184"/>
    </location>
</feature>
<feature type="region of interest" description="Disordered" evidence="1">
    <location>
        <begin position="438"/>
        <end position="522"/>
    </location>
</feature>
<gene>
    <name evidence="3" type="ORF">Vretimale_7752</name>
</gene>
<protein>
    <submittedName>
        <fullName evidence="3">Uncharacterized protein</fullName>
    </submittedName>
</protein>
<feature type="compositionally biased region" description="Pro residues" evidence="1">
    <location>
        <begin position="15"/>
        <end position="28"/>
    </location>
</feature>
<feature type="region of interest" description="Disordered" evidence="1">
    <location>
        <begin position="198"/>
        <end position="252"/>
    </location>
</feature>
<evidence type="ECO:0000313" key="4">
    <source>
        <dbReference type="Proteomes" id="UP000722791"/>
    </source>
</evidence>
<evidence type="ECO:0000256" key="1">
    <source>
        <dbReference type="SAM" id="MobiDB-lite"/>
    </source>
</evidence>
<feature type="transmembrane region" description="Helical" evidence="2">
    <location>
        <begin position="406"/>
        <end position="428"/>
    </location>
</feature>
<dbReference type="AlphaFoldDB" id="A0A8J4GA77"/>
<feature type="non-terminal residue" evidence="3">
    <location>
        <position position="522"/>
    </location>
</feature>
<keyword evidence="2" id="KW-1133">Transmembrane helix</keyword>
<feature type="region of interest" description="Disordered" evidence="1">
    <location>
        <begin position="1"/>
        <end position="184"/>
    </location>
</feature>
<feature type="compositionally biased region" description="Pro residues" evidence="1">
    <location>
        <begin position="123"/>
        <end position="141"/>
    </location>
</feature>
<evidence type="ECO:0000313" key="3">
    <source>
        <dbReference type="EMBL" id="GIM02962.1"/>
    </source>
</evidence>
<reference evidence="3" key="1">
    <citation type="journal article" date="2021" name="Proc. Natl. Acad. Sci. U.S.A.">
        <title>Three genomes in the algal genus Volvox reveal the fate of a haploid sex-determining region after a transition to homothallism.</title>
        <authorList>
            <person name="Yamamoto K."/>
            <person name="Hamaji T."/>
            <person name="Kawai-Toyooka H."/>
            <person name="Matsuzaki R."/>
            <person name="Takahashi F."/>
            <person name="Nishimura Y."/>
            <person name="Kawachi M."/>
            <person name="Noguchi H."/>
            <person name="Minakuchi Y."/>
            <person name="Umen J.G."/>
            <person name="Toyoda A."/>
            <person name="Nozaki H."/>
        </authorList>
    </citation>
    <scope>NUCLEOTIDE SEQUENCE</scope>
    <source>
        <strain evidence="3">NIES-3785</strain>
    </source>
</reference>
<keyword evidence="2" id="KW-0472">Membrane</keyword>
<comment type="caution">
    <text evidence="3">The sequence shown here is derived from an EMBL/GenBank/DDBJ whole genome shotgun (WGS) entry which is preliminary data.</text>
</comment>
<keyword evidence="2" id="KW-0812">Transmembrane</keyword>
<feature type="compositionally biased region" description="Low complexity" evidence="1">
    <location>
        <begin position="469"/>
        <end position="480"/>
    </location>
</feature>
<feature type="compositionally biased region" description="Low complexity" evidence="1">
    <location>
        <begin position="142"/>
        <end position="157"/>
    </location>
</feature>
<evidence type="ECO:0000256" key="2">
    <source>
        <dbReference type="SAM" id="Phobius"/>
    </source>
</evidence>
<feature type="compositionally biased region" description="Polar residues" evidence="1">
    <location>
        <begin position="504"/>
        <end position="522"/>
    </location>
</feature>
<organism evidence="3 4">
    <name type="scientific">Volvox reticuliferus</name>
    <dbReference type="NCBI Taxonomy" id="1737510"/>
    <lineage>
        <taxon>Eukaryota</taxon>
        <taxon>Viridiplantae</taxon>
        <taxon>Chlorophyta</taxon>
        <taxon>core chlorophytes</taxon>
        <taxon>Chlorophyceae</taxon>
        <taxon>CS clade</taxon>
        <taxon>Chlamydomonadales</taxon>
        <taxon>Volvocaceae</taxon>
        <taxon>Volvox</taxon>
    </lineage>
</organism>
<sequence>PPPPRPPVLSRSPHSSPPRPSPPPPRPPVLSRSPHSSPPRPPVLAQSPPSNPLLPPPPPPPPPPGPLQSPPSHSPLPIQPLSPPPPPRPSPQLPPSSPLPPAPPPPSSPPPPLSLLPVIAYPPAQPPGRSPGPPSPLPPTYRPYRPASHPSPAAYPSATPPAFPIAEPPALPPPSPSTYPPAIPPAYPPVYLSPRLSSPNPGVMSHHASPFPLQPMSPRDFKSPSRLPEPPSPQPSGGEQIAYKPPLPPSPTRQIRLKMRFTMASIEKAQQVAGTQASAFISALQKVLAGYYGLVADEGDVMIEKPTISGGTTSNSSAAGRRRWLLATSDNTVEVNAVINMPNTRTNSDILTADLVSNFSAKLPPDLIAQYGIITAAVIQQQATIDESPPPPLLPPENDTSKSKNVGAIVGGTLGGVAGAVLLIFAAIKLKPRVQAFTTQQKRRRQQSDQTTPLEDVFPAGNVGPFEPPTVSIPITTTPVAAADDNFSDAPAAKPSQGAGGGSHSVQVVATSDTSPNNGHRI</sequence>
<dbReference type="EMBL" id="BNCQ01000013">
    <property type="protein sequence ID" value="GIM02962.1"/>
    <property type="molecule type" value="Genomic_DNA"/>
</dbReference>
<feature type="compositionally biased region" description="Pro residues" evidence="1">
    <location>
        <begin position="49"/>
        <end position="114"/>
    </location>
</feature>
<proteinExistence type="predicted"/>